<name>A0A553N771_TIGCA</name>
<feature type="region of interest" description="Disordered" evidence="14">
    <location>
        <begin position="1"/>
        <end position="31"/>
    </location>
</feature>
<dbReference type="AlphaFoldDB" id="A0A553N771"/>
<evidence type="ECO:0000256" key="7">
    <source>
        <dbReference type="ARBA" id="ARBA00022490"/>
    </source>
</evidence>
<dbReference type="STRING" id="6832.A0A553N771"/>
<evidence type="ECO:0000256" key="14">
    <source>
        <dbReference type="SAM" id="MobiDB-lite"/>
    </source>
</evidence>
<keyword evidence="9" id="KW-0653">Protein transport</keyword>
<dbReference type="GO" id="GO:0045010">
    <property type="term" value="P:actin nucleation"/>
    <property type="evidence" value="ECO:0007669"/>
    <property type="project" value="InterPro"/>
</dbReference>
<protein>
    <recommendedName>
        <fullName evidence="15">KIND domain-containing protein</fullName>
    </recommendedName>
</protein>
<keyword evidence="11" id="KW-0009">Actin-binding</keyword>
<dbReference type="InterPro" id="IPR029901">
    <property type="entry name" value="Spire"/>
</dbReference>
<dbReference type="EMBL" id="VCGU01000459">
    <property type="protein sequence ID" value="TRY61250.1"/>
    <property type="molecule type" value="Genomic_DNA"/>
</dbReference>
<evidence type="ECO:0000256" key="10">
    <source>
        <dbReference type="ARBA" id="ARBA00023136"/>
    </source>
</evidence>
<keyword evidence="6" id="KW-1003">Cell membrane</keyword>
<evidence type="ECO:0000256" key="6">
    <source>
        <dbReference type="ARBA" id="ARBA00022475"/>
    </source>
</evidence>
<dbReference type="GO" id="GO:0036089">
    <property type="term" value="P:cleavage furrow formation"/>
    <property type="evidence" value="ECO:0007669"/>
    <property type="project" value="TreeGrafter"/>
</dbReference>
<evidence type="ECO:0000256" key="3">
    <source>
        <dbReference type="ARBA" id="ARBA00004413"/>
    </source>
</evidence>
<accession>A0A553N771</accession>
<dbReference type="Proteomes" id="UP000318571">
    <property type="component" value="Chromosome 8"/>
</dbReference>
<evidence type="ECO:0000256" key="12">
    <source>
        <dbReference type="ARBA" id="ARBA00023212"/>
    </source>
</evidence>
<dbReference type="GO" id="GO:0015031">
    <property type="term" value="P:protein transport"/>
    <property type="evidence" value="ECO:0007669"/>
    <property type="project" value="UniProtKB-KW"/>
</dbReference>
<dbReference type="GO" id="GO:0040038">
    <property type="term" value="P:polar body extrusion after meiotic divisions"/>
    <property type="evidence" value="ECO:0007669"/>
    <property type="project" value="TreeGrafter"/>
</dbReference>
<evidence type="ECO:0000259" key="15">
    <source>
        <dbReference type="PROSITE" id="PS51377"/>
    </source>
</evidence>
<evidence type="ECO:0000256" key="2">
    <source>
        <dbReference type="ARBA" id="ARBA00004245"/>
    </source>
</evidence>
<feature type="compositionally biased region" description="Pro residues" evidence="14">
    <location>
        <begin position="14"/>
        <end position="28"/>
    </location>
</feature>
<reference evidence="16 17" key="1">
    <citation type="journal article" date="2018" name="Nat. Ecol. Evol.">
        <title>Genomic signatures of mitonuclear coevolution across populations of Tigriopus californicus.</title>
        <authorList>
            <person name="Barreto F.S."/>
            <person name="Watson E.T."/>
            <person name="Lima T.G."/>
            <person name="Willett C.S."/>
            <person name="Edmands S."/>
            <person name="Li W."/>
            <person name="Burton R.S."/>
        </authorList>
    </citation>
    <scope>NUCLEOTIDE SEQUENCE [LARGE SCALE GENOMIC DNA]</scope>
    <source>
        <strain evidence="16 17">San Diego</strain>
    </source>
</reference>
<evidence type="ECO:0000256" key="5">
    <source>
        <dbReference type="ARBA" id="ARBA00022448"/>
    </source>
</evidence>
<dbReference type="GO" id="GO:0008017">
    <property type="term" value="F:microtubule binding"/>
    <property type="evidence" value="ECO:0007669"/>
    <property type="project" value="TreeGrafter"/>
</dbReference>
<evidence type="ECO:0000313" key="17">
    <source>
        <dbReference type="Proteomes" id="UP000318571"/>
    </source>
</evidence>
<dbReference type="GO" id="GO:0005938">
    <property type="term" value="C:cell cortex"/>
    <property type="evidence" value="ECO:0007669"/>
    <property type="project" value="TreeGrafter"/>
</dbReference>
<evidence type="ECO:0000256" key="4">
    <source>
        <dbReference type="ARBA" id="ARBA00010956"/>
    </source>
</evidence>
<comment type="caution">
    <text evidence="16">The sequence shown here is derived from an EMBL/GenBank/DDBJ whole genome shotgun (WGS) entry which is preliminary data.</text>
</comment>
<evidence type="ECO:0000313" key="16">
    <source>
        <dbReference type="EMBL" id="TRY61250.1"/>
    </source>
</evidence>
<keyword evidence="5" id="KW-0813">Transport</keyword>
<dbReference type="GO" id="GO:0003779">
    <property type="term" value="F:actin binding"/>
    <property type="evidence" value="ECO:0007669"/>
    <property type="project" value="UniProtKB-KW"/>
</dbReference>
<feature type="domain" description="KIND" evidence="15">
    <location>
        <begin position="1"/>
        <end position="71"/>
    </location>
</feature>
<evidence type="ECO:0000256" key="1">
    <source>
        <dbReference type="ARBA" id="ARBA00004180"/>
    </source>
</evidence>
<keyword evidence="10" id="KW-0472">Membrane</keyword>
<dbReference type="InterPro" id="IPR011019">
    <property type="entry name" value="KIND_dom"/>
</dbReference>
<dbReference type="CDD" id="cd22068">
    <property type="entry name" value="WH2_DmSpire_r3-like"/>
    <property type="match status" value="1"/>
</dbReference>
<dbReference type="GO" id="GO:0030041">
    <property type="term" value="P:actin filament polymerization"/>
    <property type="evidence" value="ECO:0007669"/>
    <property type="project" value="TreeGrafter"/>
</dbReference>
<dbReference type="GO" id="GO:0030659">
    <property type="term" value="C:cytoplasmic vesicle membrane"/>
    <property type="evidence" value="ECO:0007669"/>
    <property type="project" value="UniProtKB-SubCell"/>
</dbReference>
<dbReference type="GO" id="GO:0051295">
    <property type="term" value="P:establishment of meiotic spindle localization"/>
    <property type="evidence" value="ECO:0007669"/>
    <property type="project" value="TreeGrafter"/>
</dbReference>
<sequence length="231" mass="26100">GPSSTSASSSATTSPPPLSTAHPSPSPSPSCRGHAVDQVLCRCANHLSVRSEADAHFRAVCRALVSEALELSSFLEKGRFSITHSEELQDLALQDWANLWIQTLSELRQGVKLKKTDYTKTPIEFELTPYEILMDDIRSRRYKLNKVMVDGEIPQRIKKDAHDIILEFIRSRPPLKPASQRKLQPCQTYVTPQERLMQEIRSKDPKEFLRKTPGPRQPPRPIQSEISSFTV</sequence>
<comment type="subcellular location">
    <subcellularLocation>
        <location evidence="3">Cell membrane</location>
        <topology evidence="3">Peripheral membrane protein</topology>
        <orientation evidence="3">Cytoplasmic side</orientation>
    </subcellularLocation>
    <subcellularLocation>
        <location evidence="2">Cytoplasm</location>
        <location evidence="2">Cytoskeleton</location>
    </subcellularLocation>
    <subcellularLocation>
        <location evidence="1">Cytoplasmic vesicle membrane</location>
        <topology evidence="1">Peripheral membrane protein</topology>
        <orientation evidence="1">Cytoplasmic side</orientation>
    </subcellularLocation>
</comment>
<keyword evidence="17" id="KW-1185">Reference proteome</keyword>
<dbReference type="GO" id="GO:0005856">
    <property type="term" value="C:cytoskeleton"/>
    <property type="evidence" value="ECO:0007669"/>
    <property type="project" value="UniProtKB-SubCell"/>
</dbReference>
<keyword evidence="12" id="KW-0206">Cytoskeleton</keyword>
<dbReference type="Pfam" id="PF16474">
    <property type="entry name" value="KIND"/>
    <property type="match status" value="1"/>
</dbReference>
<feature type="compositionally biased region" description="Basic and acidic residues" evidence="14">
    <location>
        <begin position="196"/>
        <end position="210"/>
    </location>
</feature>
<evidence type="ECO:0000256" key="11">
    <source>
        <dbReference type="ARBA" id="ARBA00023203"/>
    </source>
</evidence>
<feature type="non-terminal residue" evidence="16">
    <location>
        <position position="231"/>
    </location>
</feature>
<evidence type="ECO:0000256" key="13">
    <source>
        <dbReference type="ARBA" id="ARBA00023329"/>
    </source>
</evidence>
<dbReference type="Gene3D" id="1.10.510.10">
    <property type="entry name" value="Transferase(Phosphotransferase) domain 1"/>
    <property type="match status" value="1"/>
</dbReference>
<dbReference type="PANTHER" id="PTHR21345:SF3">
    <property type="entry name" value="PROTEIN SPIRE"/>
    <property type="match status" value="1"/>
</dbReference>
<gene>
    <name evidence="16" type="ORF">TCAL_16332</name>
</gene>
<dbReference type="GO" id="GO:0051639">
    <property type="term" value="P:actin filament network formation"/>
    <property type="evidence" value="ECO:0007669"/>
    <property type="project" value="TreeGrafter"/>
</dbReference>
<feature type="region of interest" description="Disordered" evidence="14">
    <location>
        <begin position="194"/>
        <end position="231"/>
    </location>
</feature>
<keyword evidence="7" id="KW-0963">Cytoplasm</keyword>
<keyword evidence="13" id="KW-0968">Cytoplasmic vesicle</keyword>
<organism evidence="16 17">
    <name type="scientific">Tigriopus californicus</name>
    <name type="common">Marine copepod</name>
    <dbReference type="NCBI Taxonomy" id="6832"/>
    <lineage>
        <taxon>Eukaryota</taxon>
        <taxon>Metazoa</taxon>
        <taxon>Ecdysozoa</taxon>
        <taxon>Arthropoda</taxon>
        <taxon>Crustacea</taxon>
        <taxon>Multicrustacea</taxon>
        <taxon>Hexanauplia</taxon>
        <taxon>Copepoda</taxon>
        <taxon>Harpacticoida</taxon>
        <taxon>Harpacticidae</taxon>
        <taxon>Tigriopus</taxon>
    </lineage>
</organism>
<keyword evidence="8" id="KW-0677">Repeat</keyword>
<evidence type="ECO:0000256" key="8">
    <source>
        <dbReference type="ARBA" id="ARBA00022737"/>
    </source>
</evidence>
<evidence type="ECO:0000256" key="9">
    <source>
        <dbReference type="ARBA" id="ARBA00022927"/>
    </source>
</evidence>
<proteinExistence type="inferred from homology"/>
<feature type="compositionally biased region" description="Low complexity" evidence="14">
    <location>
        <begin position="1"/>
        <end position="13"/>
    </location>
</feature>
<dbReference type="GO" id="GO:0048193">
    <property type="term" value="P:Golgi vesicle transport"/>
    <property type="evidence" value="ECO:0007669"/>
    <property type="project" value="TreeGrafter"/>
</dbReference>
<feature type="non-terminal residue" evidence="16">
    <location>
        <position position="1"/>
    </location>
</feature>
<dbReference type="PROSITE" id="PS51377">
    <property type="entry name" value="KIND"/>
    <property type="match status" value="1"/>
</dbReference>
<dbReference type="GO" id="GO:0005886">
    <property type="term" value="C:plasma membrane"/>
    <property type="evidence" value="ECO:0007669"/>
    <property type="project" value="UniProtKB-SubCell"/>
</dbReference>
<comment type="similarity">
    <text evidence="4">Belongs to the spire family.</text>
</comment>
<dbReference type="PANTHER" id="PTHR21345">
    <property type="entry name" value="SPIRE"/>
    <property type="match status" value="1"/>
</dbReference>